<gene>
    <name evidence="1" type="ORF">BpHYR1_034357</name>
</gene>
<accession>A0A3M7PH70</accession>
<dbReference type="EMBL" id="REGN01010772">
    <property type="protein sequence ID" value="RMZ98461.1"/>
    <property type="molecule type" value="Genomic_DNA"/>
</dbReference>
<keyword evidence="2" id="KW-1185">Reference proteome</keyword>
<comment type="caution">
    <text evidence="1">The sequence shown here is derived from an EMBL/GenBank/DDBJ whole genome shotgun (WGS) entry which is preliminary data.</text>
</comment>
<reference evidence="1 2" key="1">
    <citation type="journal article" date="2018" name="Sci. Rep.">
        <title>Genomic signatures of local adaptation to the degree of environmental predictability in rotifers.</title>
        <authorList>
            <person name="Franch-Gras L."/>
            <person name="Hahn C."/>
            <person name="Garcia-Roger E.M."/>
            <person name="Carmona M.J."/>
            <person name="Serra M."/>
            <person name="Gomez A."/>
        </authorList>
    </citation>
    <scope>NUCLEOTIDE SEQUENCE [LARGE SCALE GENOMIC DNA]</scope>
    <source>
        <strain evidence="1">HYR1</strain>
    </source>
</reference>
<evidence type="ECO:0000313" key="2">
    <source>
        <dbReference type="Proteomes" id="UP000276133"/>
    </source>
</evidence>
<name>A0A3M7PH70_BRAPC</name>
<sequence length="64" mass="7740">MFLLTTHSCQTDFITEPYSRSDVQAFLVRFMRPNRVHLEQASFQGKMKNCKKDLHLTMTFFFYR</sequence>
<organism evidence="1 2">
    <name type="scientific">Brachionus plicatilis</name>
    <name type="common">Marine rotifer</name>
    <name type="synonym">Brachionus muelleri</name>
    <dbReference type="NCBI Taxonomy" id="10195"/>
    <lineage>
        <taxon>Eukaryota</taxon>
        <taxon>Metazoa</taxon>
        <taxon>Spiralia</taxon>
        <taxon>Gnathifera</taxon>
        <taxon>Rotifera</taxon>
        <taxon>Eurotatoria</taxon>
        <taxon>Monogononta</taxon>
        <taxon>Pseudotrocha</taxon>
        <taxon>Ploima</taxon>
        <taxon>Brachionidae</taxon>
        <taxon>Brachionus</taxon>
    </lineage>
</organism>
<protein>
    <submittedName>
        <fullName evidence="1">Uncharacterized protein</fullName>
    </submittedName>
</protein>
<evidence type="ECO:0000313" key="1">
    <source>
        <dbReference type="EMBL" id="RMZ98461.1"/>
    </source>
</evidence>
<proteinExistence type="predicted"/>
<dbReference type="AlphaFoldDB" id="A0A3M7PH70"/>
<dbReference type="Proteomes" id="UP000276133">
    <property type="component" value="Unassembled WGS sequence"/>
</dbReference>